<feature type="chain" id="PRO_5041935216" evidence="1">
    <location>
        <begin position="17"/>
        <end position="129"/>
    </location>
</feature>
<keyword evidence="3" id="KW-1185">Reference proteome</keyword>
<dbReference type="AlphaFoldDB" id="A0AAD7IN92"/>
<keyword evidence="1" id="KW-0732">Signal</keyword>
<comment type="caution">
    <text evidence="2">The sequence shown here is derived from an EMBL/GenBank/DDBJ whole genome shotgun (WGS) entry which is preliminary data.</text>
</comment>
<sequence length="129" mass="14398">MAGVLLSLLSIASTLPDPRPRALQDPCDLNVRRSTDPAVIAWLRLDKTHRLYDRRTLGGKNVNLVYLSQTHSFNFVVVPGSGLATHRASLSWIPGLRSSRGDTKRTNWLRYPKANLTGTAYVLTAWRAE</sequence>
<protein>
    <submittedName>
        <fullName evidence="2">Uncharacterized protein</fullName>
    </submittedName>
</protein>
<dbReference type="Proteomes" id="UP001215598">
    <property type="component" value="Unassembled WGS sequence"/>
</dbReference>
<reference evidence="2" key="1">
    <citation type="submission" date="2023-03" db="EMBL/GenBank/DDBJ databases">
        <title>Massive genome expansion in bonnet fungi (Mycena s.s.) driven by repeated elements and novel gene families across ecological guilds.</title>
        <authorList>
            <consortium name="Lawrence Berkeley National Laboratory"/>
            <person name="Harder C.B."/>
            <person name="Miyauchi S."/>
            <person name="Viragh M."/>
            <person name="Kuo A."/>
            <person name="Thoen E."/>
            <person name="Andreopoulos B."/>
            <person name="Lu D."/>
            <person name="Skrede I."/>
            <person name="Drula E."/>
            <person name="Henrissat B."/>
            <person name="Morin E."/>
            <person name="Kohler A."/>
            <person name="Barry K."/>
            <person name="LaButti K."/>
            <person name="Morin E."/>
            <person name="Salamov A."/>
            <person name="Lipzen A."/>
            <person name="Mereny Z."/>
            <person name="Hegedus B."/>
            <person name="Baldrian P."/>
            <person name="Stursova M."/>
            <person name="Weitz H."/>
            <person name="Taylor A."/>
            <person name="Grigoriev I.V."/>
            <person name="Nagy L.G."/>
            <person name="Martin F."/>
            <person name="Kauserud H."/>
        </authorList>
    </citation>
    <scope>NUCLEOTIDE SEQUENCE</scope>
    <source>
        <strain evidence="2">CBHHK182m</strain>
    </source>
</reference>
<evidence type="ECO:0000313" key="3">
    <source>
        <dbReference type="Proteomes" id="UP001215598"/>
    </source>
</evidence>
<proteinExistence type="predicted"/>
<accession>A0AAD7IN92</accession>
<dbReference type="EMBL" id="JARKIB010000078">
    <property type="protein sequence ID" value="KAJ7747026.1"/>
    <property type="molecule type" value="Genomic_DNA"/>
</dbReference>
<organism evidence="2 3">
    <name type="scientific">Mycena metata</name>
    <dbReference type="NCBI Taxonomy" id="1033252"/>
    <lineage>
        <taxon>Eukaryota</taxon>
        <taxon>Fungi</taxon>
        <taxon>Dikarya</taxon>
        <taxon>Basidiomycota</taxon>
        <taxon>Agaricomycotina</taxon>
        <taxon>Agaricomycetes</taxon>
        <taxon>Agaricomycetidae</taxon>
        <taxon>Agaricales</taxon>
        <taxon>Marasmiineae</taxon>
        <taxon>Mycenaceae</taxon>
        <taxon>Mycena</taxon>
    </lineage>
</organism>
<evidence type="ECO:0000313" key="2">
    <source>
        <dbReference type="EMBL" id="KAJ7747026.1"/>
    </source>
</evidence>
<evidence type="ECO:0000256" key="1">
    <source>
        <dbReference type="SAM" id="SignalP"/>
    </source>
</evidence>
<gene>
    <name evidence="2" type="ORF">B0H16DRAFT_1692574</name>
</gene>
<name>A0AAD7IN92_9AGAR</name>
<feature type="signal peptide" evidence="1">
    <location>
        <begin position="1"/>
        <end position="16"/>
    </location>
</feature>